<keyword evidence="3" id="KW-1185">Reference proteome</keyword>
<dbReference type="AlphaFoldDB" id="A0A5C4TAQ1"/>
<dbReference type="SUPFAM" id="SSF51658">
    <property type="entry name" value="Xylose isomerase-like"/>
    <property type="match status" value="1"/>
</dbReference>
<feature type="domain" description="Xylose isomerase-like TIM barrel" evidence="1">
    <location>
        <begin position="40"/>
        <end position="253"/>
    </location>
</feature>
<dbReference type="InterPro" id="IPR013022">
    <property type="entry name" value="Xyl_isomerase-like_TIM-brl"/>
</dbReference>
<reference evidence="2 3" key="1">
    <citation type="submission" date="2019-05" db="EMBL/GenBank/DDBJ databases">
        <title>We sequenced the genome of Paenibacillus hemerocallicola KCTC 33185 for further insight into its adaptation and study the phylogeny of Paenibacillus.</title>
        <authorList>
            <person name="Narsing Rao M.P."/>
        </authorList>
    </citation>
    <scope>NUCLEOTIDE SEQUENCE [LARGE SCALE GENOMIC DNA]</scope>
    <source>
        <strain evidence="2 3">KCTC 33185</strain>
    </source>
</reference>
<dbReference type="PANTHER" id="PTHR12110">
    <property type="entry name" value="HYDROXYPYRUVATE ISOMERASE"/>
    <property type="match status" value="1"/>
</dbReference>
<comment type="caution">
    <text evidence="2">The sequence shown here is derived from an EMBL/GenBank/DDBJ whole genome shotgun (WGS) entry which is preliminary data.</text>
</comment>
<dbReference type="RefSeq" id="WP_139602371.1">
    <property type="nucleotide sequence ID" value="NZ_VDCQ01000013.1"/>
</dbReference>
<dbReference type="GO" id="GO:0016853">
    <property type="term" value="F:isomerase activity"/>
    <property type="evidence" value="ECO:0007669"/>
    <property type="project" value="UniProtKB-KW"/>
</dbReference>
<dbReference type="Pfam" id="PF01261">
    <property type="entry name" value="AP_endonuc_2"/>
    <property type="match status" value="1"/>
</dbReference>
<dbReference type="InterPro" id="IPR036237">
    <property type="entry name" value="Xyl_isomerase-like_sf"/>
</dbReference>
<dbReference type="Gene3D" id="3.20.20.150">
    <property type="entry name" value="Divalent-metal-dependent TIM barrel enzymes"/>
    <property type="match status" value="1"/>
</dbReference>
<gene>
    <name evidence="2" type="ORF">FE784_11600</name>
</gene>
<evidence type="ECO:0000259" key="1">
    <source>
        <dbReference type="Pfam" id="PF01261"/>
    </source>
</evidence>
<sequence length="309" mass="34259">MTRGWQTYMRLGINHHLLFPRSFESAETHIRTLPQVLAMDAFEVVDLFILDESYLDQAAGLVAQSGKQAVYNCPLMTGPGFNPHSFDEAVRQATLSEAKLHMDRAKLLGARMAVVASGSDPGEDDRAKQSILFADYVAELCRYAGPELELIIEPFDRSIGKRLLIGSTPEAAAIVELVRKLGVGNVGLLIDMGHVPLMEETFDFAIRHSAPYIRHVHLGSCVMNNPSDPLYGDMHPPWGYPGGENDVPELVQFLCGLFEVGYLGEGKRPTVTFEMRPYPNRSESASVALFIDKLEEAWRQVALKRGKSV</sequence>
<keyword evidence="2" id="KW-0413">Isomerase</keyword>
<evidence type="ECO:0000313" key="3">
    <source>
        <dbReference type="Proteomes" id="UP000307943"/>
    </source>
</evidence>
<proteinExistence type="predicted"/>
<organism evidence="2 3">
    <name type="scientific">Paenibacillus hemerocallicola</name>
    <dbReference type="NCBI Taxonomy" id="1172614"/>
    <lineage>
        <taxon>Bacteria</taxon>
        <taxon>Bacillati</taxon>
        <taxon>Bacillota</taxon>
        <taxon>Bacilli</taxon>
        <taxon>Bacillales</taxon>
        <taxon>Paenibacillaceae</taxon>
        <taxon>Paenibacillus</taxon>
    </lineage>
</organism>
<protein>
    <submittedName>
        <fullName evidence="2">Sugar phosphate isomerase/epimerase</fullName>
    </submittedName>
</protein>
<dbReference type="InterPro" id="IPR050312">
    <property type="entry name" value="IolE/XylAMocC-like"/>
</dbReference>
<dbReference type="Proteomes" id="UP000307943">
    <property type="component" value="Unassembled WGS sequence"/>
</dbReference>
<accession>A0A5C4TAQ1</accession>
<evidence type="ECO:0000313" key="2">
    <source>
        <dbReference type="EMBL" id="TNJ66061.1"/>
    </source>
</evidence>
<dbReference type="EMBL" id="VDCQ01000013">
    <property type="protein sequence ID" value="TNJ66061.1"/>
    <property type="molecule type" value="Genomic_DNA"/>
</dbReference>
<dbReference type="OrthoDB" id="6622255at2"/>
<name>A0A5C4TAQ1_9BACL</name>